<protein>
    <recommendedName>
        <fullName evidence="6">Ribosomal RNA small subunit methyltransferase I</fullName>
        <ecNumber evidence="6">2.1.1.198</ecNumber>
    </recommendedName>
    <alternativeName>
        <fullName evidence="6">16S rRNA 2'-O-ribose C1402 methyltransferase</fullName>
    </alternativeName>
    <alternativeName>
        <fullName evidence="6">rRNA (cytidine-2'-O-)-methyltransferase RsmI</fullName>
    </alternativeName>
</protein>
<comment type="caution">
    <text evidence="9">The sequence shown here is derived from an EMBL/GenBank/DDBJ whole genome shotgun (WGS) entry which is preliminary data.</text>
</comment>
<dbReference type="EMBL" id="JAIGNU010000004">
    <property type="protein sequence ID" value="MBX7502706.1"/>
    <property type="molecule type" value="Genomic_DNA"/>
</dbReference>
<dbReference type="Pfam" id="PF00590">
    <property type="entry name" value="TP_methylase"/>
    <property type="match status" value="1"/>
</dbReference>
<evidence type="ECO:0000256" key="4">
    <source>
        <dbReference type="ARBA" id="ARBA00022679"/>
    </source>
</evidence>
<dbReference type="PANTHER" id="PTHR46111:SF1">
    <property type="entry name" value="RIBOSOMAL RNA SMALL SUBUNIT METHYLTRANSFERASE I"/>
    <property type="match status" value="1"/>
</dbReference>
<keyword evidence="5 6" id="KW-0949">S-adenosyl-L-methionine</keyword>
<dbReference type="SUPFAM" id="SSF53790">
    <property type="entry name" value="Tetrapyrrole methylase"/>
    <property type="match status" value="1"/>
</dbReference>
<feature type="domain" description="Tetrapyrrole methylase" evidence="7">
    <location>
        <begin position="46"/>
        <end position="238"/>
    </location>
</feature>
<dbReference type="InterPro" id="IPR008189">
    <property type="entry name" value="rRNA_ssu_MeTfrase_I"/>
</dbReference>
<dbReference type="PROSITE" id="PS01296">
    <property type="entry name" value="RSMI"/>
    <property type="match status" value="1"/>
</dbReference>
<keyword evidence="3 6" id="KW-0489">Methyltransferase</keyword>
<comment type="subcellular location">
    <subcellularLocation>
        <location evidence="6">Cytoplasm</location>
    </subcellularLocation>
</comment>
<evidence type="ECO:0000313" key="10">
    <source>
        <dbReference type="Proteomes" id="UP000782554"/>
    </source>
</evidence>
<dbReference type="NCBIfam" id="TIGR00096">
    <property type="entry name" value="16S rRNA (cytidine(1402)-2'-O)-methyltransferase"/>
    <property type="match status" value="1"/>
</dbReference>
<dbReference type="InterPro" id="IPR014776">
    <property type="entry name" value="4pyrrole_Mease_sub2"/>
</dbReference>
<evidence type="ECO:0000313" key="9">
    <source>
        <dbReference type="EMBL" id="MBX7502706.1"/>
    </source>
</evidence>
<dbReference type="GO" id="GO:0008168">
    <property type="term" value="F:methyltransferase activity"/>
    <property type="evidence" value="ECO:0007669"/>
    <property type="project" value="UniProtKB-KW"/>
</dbReference>
<evidence type="ECO:0000259" key="8">
    <source>
        <dbReference type="Pfam" id="PF23016"/>
    </source>
</evidence>
<evidence type="ECO:0000256" key="3">
    <source>
        <dbReference type="ARBA" id="ARBA00022603"/>
    </source>
</evidence>
<dbReference type="Proteomes" id="UP000782554">
    <property type="component" value="Unassembled WGS sequence"/>
</dbReference>
<comment type="catalytic activity">
    <reaction evidence="6">
        <text>cytidine(1402) in 16S rRNA + S-adenosyl-L-methionine = 2'-O-methylcytidine(1402) in 16S rRNA + S-adenosyl-L-homocysteine + H(+)</text>
        <dbReference type="Rhea" id="RHEA:42924"/>
        <dbReference type="Rhea" id="RHEA-COMP:10285"/>
        <dbReference type="Rhea" id="RHEA-COMP:10286"/>
        <dbReference type="ChEBI" id="CHEBI:15378"/>
        <dbReference type="ChEBI" id="CHEBI:57856"/>
        <dbReference type="ChEBI" id="CHEBI:59789"/>
        <dbReference type="ChEBI" id="CHEBI:74495"/>
        <dbReference type="ChEBI" id="CHEBI:82748"/>
        <dbReference type="EC" id="2.1.1.198"/>
    </reaction>
</comment>
<dbReference type="CDD" id="cd11648">
    <property type="entry name" value="RsmI"/>
    <property type="match status" value="1"/>
</dbReference>
<dbReference type="Gene3D" id="3.40.1010.10">
    <property type="entry name" value="Cobalt-precorrin-4 Transmethylase, Domain 1"/>
    <property type="match status" value="1"/>
</dbReference>
<dbReference type="InterPro" id="IPR000878">
    <property type="entry name" value="4pyrrol_Mease"/>
</dbReference>
<evidence type="ECO:0000259" key="7">
    <source>
        <dbReference type="Pfam" id="PF00590"/>
    </source>
</evidence>
<keyword evidence="2 6" id="KW-0698">rRNA processing</keyword>
<dbReference type="InterPro" id="IPR035996">
    <property type="entry name" value="4pyrrol_Methylase_sf"/>
</dbReference>
<accession>A0ABS7JYG5</accession>
<dbReference type="PIRSF" id="PIRSF005917">
    <property type="entry name" value="MTase_YraL"/>
    <property type="match status" value="1"/>
</dbReference>
<dbReference type="InterPro" id="IPR053910">
    <property type="entry name" value="RsmI_HTH"/>
</dbReference>
<gene>
    <name evidence="6 9" type="primary">rsmI</name>
    <name evidence="9" type="ORF">K3181_14790</name>
</gene>
<keyword evidence="4 6" id="KW-0808">Transferase</keyword>
<feature type="domain" description="RsmI HTH" evidence="8">
    <location>
        <begin position="268"/>
        <end position="312"/>
    </location>
</feature>
<comment type="function">
    <text evidence="6">Catalyzes the 2'-O-methylation of the ribose of cytidine 1402 (C1402) in 16S rRNA.</text>
</comment>
<organism evidence="9 10">
    <name type="scientific">Qipengyuania mesophila</name>
    <dbReference type="NCBI Taxonomy" id="2867246"/>
    <lineage>
        <taxon>Bacteria</taxon>
        <taxon>Pseudomonadati</taxon>
        <taxon>Pseudomonadota</taxon>
        <taxon>Alphaproteobacteria</taxon>
        <taxon>Sphingomonadales</taxon>
        <taxon>Erythrobacteraceae</taxon>
        <taxon>Qipengyuania</taxon>
    </lineage>
</organism>
<dbReference type="HAMAP" id="MF_01877">
    <property type="entry name" value="16SrRNA_methyltr_I"/>
    <property type="match status" value="1"/>
</dbReference>
<sequence length="314" mass="33937">MAASPTVTSVRRSKVQRFILPRPSLLVHGAGVTDATLPENSLTPGLYIVATPIGNLGDITLRAIEVLRGCDAVACEDTRVTGKLLKHLGISKPLWRYDDHSEHRDRTKLVDAARTRAVALVSDAGTPMISDPGYRLVNDCRAEGIPVTALPGACAAITGLALSGLPNDRFLFAGFLPSKDKARREMLEELASIDTTLVFYETAPRLAKSLAAIEEVLPYRDVAVARELTKLHEELRRGLPAGLIAYYEANPPRGEIVLLVGPPPEELASEEDADALLVEALRTLKPSQAAAQVARSTGFDRKTLYARAMELRSA</sequence>
<dbReference type="Gene3D" id="3.30.950.10">
    <property type="entry name" value="Methyltransferase, Cobalt-precorrin-4 Transmethylase, Domain 2"/>
    <property type="match status" value="1"/>
</dbReference>
<evidence type="ECO:0000256" key="2">
    <source>
        <dbReference type="ARBA" id="ARBA00022552"/>
    </source>
</evidence>
<dbReference type="PANTHER" id="PTHR46111">
    <property type="entry name" value="RIBOSOMAL RNA SMALL SUBUNIT METHYLTRANSFERASE I"/>
    <property type="match status" value="1"/>
</dbReference>
<reference evidence="9 10" key="1">
    <citation type="submission" date="2021-08" db="EMBL/GenBank/DDBJ databases">
        <title>Comparative Genomics Analysis of the Genus Qipengyuania Reveals Extensive Genetic Diversity and Metabolic Versatility, Including the Description of Fifteen Novel Species.</title>
        <authorList>
            <person name="Liu Y."/>
        </authorList>
    </citation>
    <scope>NUCLEOTIDE SEQUENCE [LARGE SCALE GENOMIC DNA]</scope>
    <source>
        <strain evidence="9 10">YG27</strain>
    </source>
</reference>
<comment type="similarity">
    <text evidence="6">Belongs to the methyltransferase superfamily. RsmI family.</text>
</comment>
<keyword evidence="1 6" id="KW-0963">Cytoplasm</keyword>
<proteinExistence type="inferred from homology"/>
<dbReference type="InterPro" id="IPR018063">
    <property type="entry name" value="SAM_MeTrfase_RsmI_CS"/>
</dbReference>
<dbReference type="InterPro" id="IPR014777">
    <property type="entry name" value="4pyrrole_Mease_sub1"/>
</dbReference>
<evidence type="ECO:0000256" key="6">
    <source>
        <dbReference type="HAMAP-Rule" id="MF_01877"/>
    </source>
</evidence>
<dbReference type="EC" id="2.1.1.198" evidence="6"/>
<evidence type="ECO:0000256" key="5">
    <source>
        <dbReference type="ARBA" id="ARBA00022691"/>
    </source>
</evidence>
<dbReference type="GO" id="GO:0032259">
    <property type="term" value="P:methylation"/>
    <property type="evidence" value="ECO:0007669"/>
    <property type="project" value="UniProtKB-KW"/>
</dbReference>
<dbReference type="Pfam" id="PF23016">
    <property type="entry name" value="RsmI_C"/>
    <property type="match status" value="1"/>
</dbReference>
<name>A0ABS7JYG5_9SPHN</name>
<keyword evidence="10" id="KW-1185">Reference proteome</keyword>
<evidence type="ECO:0000256" key="1">
    <source>
        <dbReference type="ARBA" id="ARBA00022490"/>
    </source>
</evidence>